<dbReference type="Gene3D" id="3.40.50.1820">
    <property type="entry name" value="alpha/beta hydrolase"/>
    <property type="match status" value="1"/>
</dbReference>
<name>A0AAV5R7W6_PICKL</name>
<organism evidence="3 4">
    <name type="scientific">Pichia kluyveri</name>
    <name type="common">Yeast</name>
    <dbReference type="NCBI Taxonomy" id="36015"/>
    <lineage>
        <taxon>Eukaryota</taxon>
        <taxon>Fungi</taxon>
        <taxon>Dikarya</taxon>
        <taxon>Ascomycota</taxon>
        <taxon>Saccharomycotina</taxon>
        <taxon>Pichiomycetes</taxon>
        <taxon>Pichiales</taxon>
        <taxon>Pichiaceae</taxon>
        <taxon>Pichia</taxon>
    </lineage>
</organism>
<comment type="caution">
    <text evidence="3">The sequence shown here is derived from an EMBL/GenBank/DDBJ whole genome shotgun (WGS) entry which is preliminary data.</text>
</comment>
<protein>
    <recommendedName>
        <fullName evidence="2">Alpha/beta hydrolase fold-3 domain-containing protein</fullName>
    </recommendedName>
</protein>
<sequence>MSIYDTIINEDYSWPEPLSELPLKLDSSMIDKLDPEYVEFFNEVLCYRPDVLETHKFPVAKTKAGGNVIPGQAPPMEVEKLFDIEIPRKHTKEQGDTTIPARVFVPKGEMPKDGWPCTVWFHGGGWVLGGISTENSYCSHLATLAKCIVITVDYRLAPEYPYPACVYDAFESVLYVMEEGSKLQIDNTKVCVAGSSAGGNLTAIICHKYAASPLSKDLPPIKFQMMVVPVTDNSATGETQKSWKENEKTPQLPATKMLWFRKIYLPKAGETLTEPESSPLFYPDESFKNVPPSFIAAGECDVLRSEAEAYDAKLRKNGVQSTIHIYKGMPHTAMVMNERLTQGANLVRDTTSAVRDAFYN</sequence>
<dbReference type="Proteomes" id="UP001378960">
    <property type="component" value="Unassembled WGS sequence"/>
</dbReference>
<evidence type="ECO:0000256" key="1">
    <source>
        <dbReference type="ARBA" id="ARBA00022801"/>
    </source>
</evidence>
<dbReference type="InterPro" id="IPR050300">
    <property type="entry name" value="GDXG_lipolytic_enzyme"/>
</dbReference>
<dbReference type="GO" id="GO:0016787">
    <property type="term" value="F:hydrolase activity"/>
    <property type="evidence" value="ECO:0007669"/>
    <property type="project" value="UniProtKB-KW"/>
</dbReference>
<dbReference type="AlphaFoldDB" id="A0AAV5R7W6"/>
<dbReference type="PANTHER" id="PTHR48081">
    <property type="entry name" value="AB HYDROLASE SUPERFAMILY PROTEIN C4A8.06C"/>
    <property type="match status" value="1"/>
</dbReference>
<dbReference type="InterPro" id="IPR013094">
    <property type="entry name" value="AB_hydrolase_3"/>
</dbReference>
<feature type="domain" description="Alpha/beta hydrolase fold-3" evidence="2">
    <location>
        <begin position="119"/>
        <end position="333"/>
    </location>
</feature>
<dbReference type="InterPro" id="IPR029058">
    <property type="entry name" value="AB_hydrolase_fold"/>
</dbReference>
<keyword evidence="4" id="KW-1185">Reference proteome</keyword>
<accession>A0AAV5R7W6</accession>
<gene>
    <name evidence="3" type="ORF">DAPK24_042330</name>
</gene>
<dbReference type="PANTHER" id="PTHR48081:SF8">
    <property type="entry name" value="ALPHA_BETA HYDROLASE FOLD-3 DOMAIN-CONTAINING PROTEIN-RELATED"/>
    <property type="match status" value="1"/>
</dbReference>
<keyword evidence="1" id="KW-0378">Hydrolase</keyword>
<proteinExistence type="predicted"/>
<dbReference type="Pfam" id="PF07859">
    <property type="entry name" value="Abhydrolase_3"/>
    <property type="match status" value="1"/>
</dbReference>
<evidence type="ECO:0000259" key="2">
    <source>
        <dbReference type="Pfam" id="PF07859"/>
    </source>
</evidence>
<dbReference type="SUPFAM" id="SSF53474">
    <property type="entry name" value="alpha/beta-Hydrolases"/>
    <property type="match status" value="1"/>
</dbReference>
<reference evidence="3 4" key="1">
    <citation type="journal article" date="2023" name="Elife">
        <title>Identification of key yeast species and microbe-microbe interactions impacting larval growth of Drosophila in the wild.</title>
        <authorList>
            <person name="Mure A."/>
            <person name="Sugiura Y."/>
            <person name="Maeda R."/>
            <person name="Honda K."/>
            <person name="Sakurai N."/>
            <person name="Takahashi Y."/>
            <person name="Watada M."/>
            <person name="Katoh T."/>
            <person name="Gotoh A."/>
            <person name="Gotoh Y."/>
            <person name="Taniguchi I."/>
            <person name="Nakamura K."/>
            <person name="Hayashi T."/>
            <person name="Katayama T."/>
            <person name="Uemura T."/>
            <person name="Hattori Y."/>
        </authorList>
    </citation>
    <scope>NUCLEOTIDE SEQUENCE [LARGE SCALE GENOMIC DNA]</scope>
    <source>
        <strain evidence="3 4">PK-24</strain>
    </source>
</reference>
<evidence type="ECO:0000313" key="4">
    <source>
        <dbReference type="Proteomes" id="UP001378960"/>
    </source>
</evidence>
<dbReference type="EMBL" id="BTGB01000009">
    <property type="protein sequence ID" value="GMM47635.1"/>
    <property type="molecule type" value="Genomic_DNA"/>
</dbReference>
<evidence type="ECO:0000313" key="3">
    <source>
        <dbReference type="EMBL" id="GMM47635.1"/>
    </source>
</evidence>